<feature type="region of interest" description="Disordered" evidence="1">
    <location>
        <begin position="1"/>
        <end position="37"/>
    </location>
</feature>
<proteinExistence type="predicted"/>
<protein>
    <submittedName>
        <fullName evidence="2">Uncharacterized protein</fullName>
    </submittedName>
</protein>
<dbReference type="InParanoid" id="A0A194R6T7"/>
<dbReference type="AlphaFoldDB" id="A0A194R6T7"/>
<organism evidence="2 3">
    <name type="scientific">Papilio machaon</name>
    <name type="common">Old World swallowtail butterfly</name>
    <dbReference type="NCBI Taxonomy" id="76193"/>
    <lineage>
        <taxon>Eukaryota</taxon>
        <taxon>Metazoa</taxon>
        <taxon>Ecdysozoa</taxon>
        <taxon>Arthropoda</taxon>
        <taxon>Hexapoda</taxon>
        <taxon>Insecta</taxon>
        <taxon>Pterygota</taxon>
        <taxon>Neoptera</taxon>
        <taxon>Endopterygota</taxon>
        <taxon>Lepidoptera</taxon>
        <taxon>Glossata</taxon>
        <taxon>Ditrysia</taxon>
        <taxon>Papilionoidea</taxon>
        <taxon>Papilionidae</taxon>
        <taxon>Papilioninae</taxon>
        <taxon>Papilio</taxon>
    </lineage>
</organism>
<keyword evidence="3" id="KW-1185">Reference proteome</keyword>
<accession>A0A194R6T7</accession>
<gene>
    <name evidence="2" type="ORF">RR48_06732</name>
</gene>
<name>A0A194R6T7_PAPMA</name>
<evidence type="ECO:0000313" key="2">
    <source>
        <dbReference type="EMBL" id="KPJ13234.1"/>
    </source>
</evidence>
<sequence length="59" mass="6552">MSSTQLVEGEVENDGDGWAPQLPRLHQPLHTQVSPPPPVAMELEVATTDMWCHTNRTDT</sequence>
<dbReference type="STRING" id="76193.A0A194R6T7"/>
<dbReference type="EMBL" id="KQ460644">
    <property type="protein sequence ID" value="KPJ13234.1"/>
    <property type="molecule type" value="Genomic_DNA"/>
</dbReference>
<evidence type="ECO:0000313" key="3">
    <source>
        <dbReference type="Proteomes" id="UP000053240"/>
    </source>
</evidence>
<evidence type="ECO:0000256" key="1">
    <source>
        <dbReference type="SAM" id="MobiDB-lite"/>
    </source>
</evidence>
<dbReference type="Proteomes" id="UP000053240">
    <property type="component" value="Unassembled WGS sequence"/>
</dbReference>
<reference evidence="2 3" key="1">
    <citation type="journal article" date="2015" name="Nat. Commun.">
        <title>Outbred genome sequencing and CRISPR/Cas9 gene editing in butterflies.</title>
        <authorList>
            <person name="Li X."/>
            <person name="Fan D."/>
            <person name="Zhang W."/>
            <person name="Liu G."/>
            <person name="Zhang L."/>
            <person name="Zhao L."/>
            <person name="Fang X."/>
            <person name="Chen L."/>
            <person name="Dong Y."/>
            <person name="Chen Y."/>
            <person name="Ding Y."/>
            <person name="Zhao R."/>
            <person name="Feng M."/>
            <person name="Zhu Y."/>
            <person name="Feng Y."/>
            <person name="Jiang X."/>
            <person name="Zhu D."/>
            <person name="Xiang H."/>
            <person name="Feng X."/>
            <person name="Li S."/>
            <person name="Wang J."/>
            <person name="Zhang G."/>
            <person name="Kronforst M.R."/>
            <person name="Wang W."/>
        </authorList>
    </citation>
    <scope>NUCLEOTIDE SEQUENCE [LARGE SCALE GENOMIC DNA]</scope>
    <source>
        <strain evidence="2">Ya'a_city_454_Pm</strain>
        <tissue evidence="2">Whole body</tissue>
    </source>
</reference>